<dbReference type="OrthoDB" id="8705346at2"/>
<dbReference type="GO" id="GO:0000428">
    <property type="term" value="C:DNA-directed RNA polymerase complex"/>
    <property type="evidence" value="ECO:0007669"/>
    <property type="project" value="UniProtKB-KW"/>
</dbReference>
<organism evidence="1 2">
    <name type="scientific">Chryseobacterium phosphatilyticum</name>
    <dbReference type="NCBI Taxonomy" id="475075"/>
    <lineage>
        <taxon>Bacteria</taxon>
        <taxon>Pseudomonadati</taxon>
        <taxon>Bacteroidota</taxon>
        <taxon>Flavobacteriia</taxon>
        <taxon>Flavobacteriales</taxon>
        <taxon>Weeksellaceae</taxon>
        <taxon>Chryseobacterium group</taxon>
        <taxon>Chryseobacterium</taxon>
    </lineage>
</organism>
<dbReference type="InterPro" id="IPR021087">
    <property type="entry name" value="Uncharacterised_PixA/AidA"/>
</dbReference>
<sequence length="188" mass="20919">MDTSQLSSSQVIDIMVVIDTDYVKDYMKKRNLAPSTKSDSPVPIDHIAKYMIVPSGNALLGQATGDLNLKARNGDRVSFRGSSIYQNSDDAVIIYGFQKYSGDEIFNGNPMFYDVVDRKLAVVPDHTKKDGLPAIPANVNFYSYDATIGRTGIGNYTLNFALYTLDPNNSDRQILYSYCCWDPTITVE</sequence>
<evidence type="ECO:0000313" key="1">
    <source>
        <dbReference type="EMBL" id="PWN68720.1"/>
    </source>
</evidence>
<protein>
    <submittedName>
        <fullName evidence="1">DNA-directed RNA polymerase subunit beta</fullName>
    </submittedName>
</protein>
<dbReference type="EMBL" id="PPED02000004">
    <property type="protein sequence ID" value="PWN68720.1"/>
    <property type="molecule type" value="Genomic_DNA"/>
</dbReference>
<proteinExistence type="predicted"/>
<dbReference type="InterPro" id="IPR038712">
    <property type="entry name" value="PixA-like_sf"/>
</dbReference>
<gene>
    <name evidence="1" type="ORF">C1631_016975</name>
</gene>
<comment type="caution">
    <text evidence="1">The sequence shown here is derived from an EMBL/GenBank/DDBJ whole genome shotgun (WGS) entry which is preliminary data.</text>
</comment>
<evidence type="ECO:0000313" key="2">
    <source>
        <dbReference type="Proteomes" id="UP000236594"/>
    </source>
</evidence>
<keyword evidence="1" id="KW-0804">Transcription</keyword>
<dbReference type="Proteomes" id="UP000236594">
    <property type="component" value="Unassembled WGS sequence"/>
</dbReference>
<dbReference type="Gene3D" id="2.60.40.3910">
    <property type="entry name" value="Inclusion body protein"/>
    <property type="match status" value="1"/>
</dbReference>
<accession>A0A316XD50</accession>
<dbReference type="RefSeq" id="WP_103246835.1">
    <property type="nucleotide sequence ID" value="NZ_PPED02000004.1"/>
</dbReference>
<reference evidence="1 2" key="1">
    <citation type="submission" date="2018-04" db="EMBL/GenBank/DDBJ databases">
        <title>Draft Genome Sequence of Phosphate-Solubilizing Chryseobacterium sp. ISE14 that is a Biocontrol and Plant Growth-Promoting Rhizobacterium Isolated from Cucumber.</title>
        <authorList>
            <person name="Jeong J.-J."/>
            <person name="Sang M.K."/>
            <person name="Choi I.-G."/>
            <person name="Kim K.D."/>
        </authorList>
    </citation>
    <scope>NUCLEOTIDE SEQUENCE [LARGE SCALE GENOMIC DNA]</scope>
    <source>
        <strain evidence="1 2">ISE14</strain>
    </source>
</reference>
<dbReference type="Pfam" id="PF12306">
    <property type="entry name" value="PixA"/>
    <property type="match status" value="1"/>
</dbReference>
<name>A0A316XD50_9FLAO</name>
<dbReference type="AlphaFoldDB" id="A0A316XD50"/>
<keyword evidence="1" id="KW-0240">DNA-directed RNA polymerase</keyword>
<keyword evidence="2" id="KW-1185">Reference proteome</keyword>